<keyword evidence="2 4" id="KW-0808">Transferase</keyword>
<proteinExistence type="inferred from homology"/>
<dbReference type="SUPFAM" id="SSF110738">
    <property type="entry name" value="Glycerate kinase I"/>
    <property type="match status" value="1"/>
</dbReference>
<keyword evidence="3 4" id="KW-0418">Kinase</keyword>
<organism evidence="5 6">
    <name type="scientific">Dactylosporangium sucinum</name>
    <dbReference type="NCBI Taxonomy" id="1424081"/>
    <lineage>
        <taxon>Bacteria</taxon>
        <taxon>Bacillati</taxon>
        <taxon>Actinomycetota</taxon>
        <taxon>Actinomycetes</taxon>
        <taxon>Micromonosporales</taxon>
        <taxon>Micromonosporaceae</taxon>
        <taxon>Dactylosporangium</taxon>
    </lineage>
</organism>
<dbReference type="Pfam" id="PF02595">
    <property type="entry name" value="Gly_kinase"/>
    <property type="match status" value="1"/>
</dbReference>
<evidence type="ECO:0000256" key="2">
    <source>
        <dbReference type="ARBA" id="ARBA00022679"/>
    </source>
</evidence>
<evidence type="ECO:0000256" key="1">
    <source>
        <dbReference type="ARBA" id="ARBA00006284"/>
    </source>
</evidence>
<dbReference type="EMBL" id="BMPI01000053">
    <property type="protein sequence ID" value="GGM66301.1"/>
    <property type="molecule type" value="Genomic_DNA"/>
</dbReference>
<comment type="caution">
    <text evidence="5">The sequence shown here is derived from an EMBL/GenBank/DDBJ whole genome shotgun (WGS) entry which is preliminary data.</text>
</comment>
<evidence type="ECO:0000313" key="6">
    <source>
        <dbReference type="Proteomes" id="UP000642070"/>
    </source>
</evidence>
<comment type="similarity">
    <text evidence="1 4">Belongs to the glycerate kinase type-1 family.</text>
</comment>
<protein>
    <submittedName>
        <fullName evidence="5">Glycerate kinase</fullName>
    </submittedName>
</protein>
<reference evidence="5" key="2">
    <citation type="submission" date="2020-09" db="EMBL/GenBank/DDBJ databases">
        <authorList>
            <person name="Sun Q."/>
            <person name="Ohkuma M."/>
        </authorList>
    </citation>
    <scope>NUCLEOTIDE SEQUENCE</scope>
    <source>
        <strain evidence="5">JCM 19831</strain>
    </source>
</reference>
<dbReference type="PIRSF" id="PIRSF006078">
    <property type="entry name" value="GlxK"/>
    <property type="match status" value="1"/>
</dbReference>
<dbReference type="GO" id="GO:0031388">
    <property type="term" value="P:organic acid phosphorylation"/>
    <property type="evidence" value="ECO:0007669"/>
    <property type="project" value="UniProtKB-UniRule"/>
</dbReference>
<reference evidence="5" key="1">
    <citation type="journal article" date="2014" name="Int. J. Syst. Evol. Microbiol.">
        <title>Complete genome sequence of Corynebacterium casei LMG S-19264T (=DSM 44701T), isolated from a smear-ripened cheese.</title>
        <authorList>
            <consortium name="US DOE Joint Genome Institute (JGI-PGF)"/>
            <person name="Walter F."/>
            <person name="Albersmeier A."/>
            <person name="Kalinowski J."/>
            <person name="Ruckert C."/>
        </authorList>
    </citation>
    <scope>NUCLEOTIDE SEQUENCE</scope>
    <source>
        <strain evidence="5">JCM 19831</strain>
    </source>
</reference>
<evidence type="ECO:0000313" key="5">
    <source>
        <dbReference type="EMBL" id="GGM66301.1"/>
    </source>
</evidence>
<keyword evidence="6" id="KW-1185">Reference proteome</keyword>
<dbReference type="Proteomes" id="UP000642070">
    <property type="component" value="Unassembled WGS sequence"/>
</dbReference>
<dbReference type="Gene3D" id="3.40.50.10350">
    <property type="entry name" value="Glycerate kinase, domain 1"/>
    <property type="match status" value="1"/>
</dbReference>
<dbReference type="InterPro" id="IPR018193">
    <property type="entry name" value="Glyc_kinase_flavodox-like_fold"/>
</dbReference>
<dbReference type="RefSeq" id="WP_190255257.1">
    <property type="nucleotide sequence ID" value="NZ_BMPI01000053.1"/>
</dbReference>
<dbReference type="PANTHER" id="PTHR21599:SF0">
    <property type="entry name" value="GLYCERATE KINASE"/>
    <property type="match status" value="1"/>
</dbReference>
<dbReference type="AlphaFoldDB" id="A0A917X4T9"/>
<evidence type="ECO:0000256" key="3">
    <source>
        <dbReference type="ARBA" id="ARBA00022777"/>
    </source>
</evidence>
<dbReference type="Gene3D" id="3.90.1510.10">
    <property type="entry name" value="Glycerate kinase, domain 2"/>
    <property type="match status" value="1"/>
</dbReference>
<evidence type="ECO:0000256" key="4">
    <source>
        <dbReference type="PIRNR" id="PIRNR006078"/>
    </source>
</evidence>
<dbReference type="PANTHER" id="PTHR21599">
    <property type="entry name" value="GLYCERATE KINASE"/>
    <property type="match status" value="1"/>
</dbReference>
<dbReference type="GO" id="GO:0008887">
    <property type="term" value="F:glycerate kinase activity"/>
    <property type="evidence" value="ECO:0007669"/>
    <property type="project" value="UniProtKB-UniRule"/>
</dbReference>
<dbReference type="InterPro" id="IPR018197">
    <property type="entry name" value="Glycerate_kinase_RE-like"/>
</dbReference>
<accession>A0A917X4T9</accession>
<dbReference type="InterPro" id="IPR004381">
    <property type="entry name" value="Glycerate_kinase"/>
</dbReference>
<dbReference type="InterPro" id="IPR036129">
    <property type="entry name" value="Glycerate_kinase_sf"/>
</dbReference>
<gene>
    <name evidence="5" type="primary">glxK</name>
    <name evidence="5" type="ORF">GCM10007977_079900</name>
</gene>
<sequence>MRVLVCPDKFAGTISAVEAATAFAEGWRAAQPADDVVLRPLSDGGPGFVAVLAAALPGAKLITVPTTDPLGRPVEGRVLLDGETAYVESAEACGLHLLAPEERDPKVATSFGLGTLLLAAVESGATTVVVGLGGSATNDGGAGLLAALGAAPLDAAGYALPYGGAALAACASLGGHPRLRDATLVAATDVDSPLLGLHGATAVFGPQKGATREDVFLLDAALERFAQVLAALPTAPAGLAELPGAGAAGGLGAALLALGGRVESGIGLVRRLCGLDAELDEAGLVVTGEGSFDEQSLRGKVVAGVANAARDRGVPCVVVAGRVAAGRREAASIGVTEAHSLVEHFQSVEEALSRPADGLRELGQRLARQWSR</sequence>
<dbReference type="NCBIfam" id="TIGR00045">
    <property type="entry name" value="glycerate kinase"/>
    <property type="match status" value="1"/>
</dbReference>
<name>A0A917X4T9_9ACTN</name>